<sequence>MQQLHPDASFAAATRSSRSQHSTTRPIKLSRPLSLPFLCFVLNSSLVAAISSVSTSSRPALVPALMVDGAVEALDCVEEEEESEFEGDEDEGESEISMVFADSSDDDRIRDSDDDVEDEMETIVENVNTEEARLTK</sequence>
<dbReference type="EMBL" id="CM047591">
    <property type="protein sequence ID" value="KAI9919130.1"/>
    <property type="molecule type" value="Genomic_DNA"/>
</dbReference>
<dbReference type="Proteomes" id="UP001163321">
    <property type="component" value="Chromosome 12"/>
</dbReference>
<evidence type="ECO:0000313" key="1">
    <source>
        <dbReference type="EMBL" id="KAI9919130.1"/>
    </source>
</evidence>
<organism evidence="1 2">
    <name type="scientific">Peronosclerospora sorghi</name>
    <dbReference type="NCBI Taxonomy" id="230839"/>
    <lineage>
        <taxon>Eukaryota</taxon>
        <taxon>Sar</taxon>
        <taxon>Stramenopiles</taxon>
        <taxon>Oomycota</taxon>
        <taxon>Peronosporomycetes</taxon>
        <taxon>Peronosporales</taxon>
        <taxon>Peronosporaceae</taxon>
        <taxon>Peronosclerospora</taxon>
    </lineage>
</organism>
<reference evidence="1 2" key="1">
    <citation type="journal article" date="2022" name="bioRxiv">
        <title>The genome of the oomycete Peronosclerospora sorghi, a cosmopolitan pathogen of maize and sorghum, is inflated with dispersed pseudogenes.</title>
        <authorList>
            <person name="Fletcher K."/>
            <person name="Martin F."/>
            <person name="Isakeit T."/>
            <person name="Cavanaugh K."/>
            <person name="Magill C."/>
            <person name="Michelmore R."/>
        </authorList>
    </citation>
    <scope>NUCLEOTIDE SEQUENCE [LARGE SCALE GENOMIC DNA]</scope>
    <source>
        <strain evidence="1">P6</strain>
    </source>
</reference>
<comment type="caution">
    <text evidence="1">The sequence shown here is derived from an EMBL/GenBank/DDBJ whole genome shotgun (WGS) entry which is preliminary data.</text>
</comment>
<evidence type="ECO:0000313" key="2">
    <source>
        <dbReference type="Proteomes" id="UP001163321"/>
    </source>
</evidence>
<name>A0ACC0WM78_9STRA</name>
<gene>
    <name evidence="1" type="ORF">PsorP6_011891</name>
</gene>
<protein>
    <submittedName>
        <fullName evidence="1">Uncharacterized protein</fullName>
    </submittedName>
</protein>
<proteinExistence type="predicted"/>
<accession>A0ACC0WM78</accession>
<keyword evidence="2" id="KW-1185">Reference proteome</keyword>